<dbReference type="Proteomes" id="UP000683000">
    <property type="component" value="Unassembled WGS sequence"/>
</dbReference>
<accession>A0A8I2YRX0</accession>
<proteinExistence type="predicted"/>
<dbReference type="InterPro" id="IPR000073">
    <property type="entry name" value="AB_hydrolase_1"/>
</dbReference>
<evidence type="ECO:0000259" key="1">
    <source>
        <dbReference type="Pfam" id="PF12697"/>
    </source>
</evidence>
<dbReference type="Gene3D" id="3.40.50.1820">
    <property type="entry name" value="alpha/beta hydrolase"/>
    <property type="match status" value="1"/>
</dbReference>
<keyword evidence="2" id="KW-0378">Hydrolase</keyword>
<keyword evidence="3" id="KW-1185">Reference proteome</keyword>
<protein>
    <submittedName>
        <fullName evidence="2">Alpha/Beta hydrolase protein</fullName>
    </submittedName>
</protein>
<dbReference type="AlphaFoldDB" id="A0A8I2YRX0"/>
<sequence length="326" mass="36497">MDNSTKERKLALQGGRTLAYVTAGNPSSTTVLLCLHGTFAVGEASSVSRTLVSKDTHRIYPTLPGWGNTSPPLPSTSYVDCLMSDMTVLLDHLYPDRGRDIKLYVAGGSFGTVPAQILYGASYDKFPYGRCIVGVLLMTAFAPFRYYEDYAKYMTWSNYLLIGPMSQWPLVRPMFAHLATNVARKVSTVDNAEKFLQEFIFDKMDKAEREEYAQWRAREGIAVGEIETRFAKNIVRSVATSWEGFKLTSSVLHADWGFRPDGLDEEHSRPSVMFVTNPGDKEAPQAWTEYLAACYKNVKVKTVGGSHIGTLLYMDEIWGEFLAEVK</sequence>
<name>A0A8I2YRX0_9AGAM</name>
<organism evidence="2 3">
    <name type="scientific">Boletus reticuloceps</name>
    <dbReference type="NCBI Taxonomy" id="495285"/>
    <lineage>
        <taxon>Eukaryota</taxon>
        <taxon>Fungi</taxon>
        <taxon>Dikarya</taxon>
        <taxon>Basidiomycota</taxon>
        <taxon>Agaricomycotina</taxon>
        <taxon>Agaricomycetes</taxon>
        <taxon>Agaricomycetidae</taxon>
        <taxon>Boletales</taxon>
        <taxon>Boletineae</taxon>
        <taxon>Boletaceae</taxon>
        <taxon>Boletoideae</taxon>
        <taxon>Boletus</taxon>
    </lineage>
</organism>
<dbReference type="GO" id="GO:0016787">
    <property type="term" value="F:hydrolase activity"/>
    <property type="evidence" value="ECO:0007669"/>
    <property type="project" value="UniProtKB-KW"/>
</dbReference>
<dbReference type="InterPro" id="IPR029058">
    <property type="entry name" value="AB_hydrolase_fold"/>
</dbReference>
<evidence type="ECO:0000313" key="2">
    <source>
        <dbReference type="EMBL" id="KAG6378189.1"/>
    </source>
</evidence>
<gene>
    <name evidence="2" type="ORF">JVT61DRAFT_13882</name>
</gene>
<dbReference type="SUPFAM" id="SSF53474">
    <property type="entry name" value="alpha/beta-Hydrolases"/>
    <property type="match status" value="1"/>
</dbReference>
<dbReference type="OrthoDB" id="294702at2759"/>
<comment type="caution">
    <text evidence="2">The sequence shown here is derived from an EMBL/GenBank/DDBJ whole genome shotgun (WGS) entry which is preliminary data.</text>
</comment>
<dbReference type="Pfam" id="PF12697">
    <property type="entry name" value="Abhydrolase_6"/>
    <property type="match status" value="1"/>
</dbReference>
<feature type="domain" description="AB hydrolase-1" evidence="1">
    <location>
        <begin position="32"/>
        <end position="309"/>
    </location>
</feature>
<evidence type="ECO:0000313" key="3">
    <source>
        <dbReference type="Proteomes" id="UP000683000"/>
    </source>
</evidence>
<reference evidence="2" key="1">
    <citation type="submission" date="2021-03" db="EMBL/GenBank/DDBJ databases">
        <title>Evolutionary innovations through gain and loss of genes in the ectomycorrhizal Boletales.</title>
        <authorList>
            <person name="Wu G."/>
            <person name="Miyauchi S."/>
            <person name="Morin E."/>
            <person name="Yang Z.-L."/>
            <person name="Xu J."/>
            <person name="Martin F.M."/>
        </authorList>
    </citation>
    <scope>NUCLEOTIDE SEQUENCE</scope>
    <source>
        <strain evidence="2">BR01</strain>
    </source>
</reference>
<dbReference type="EMBL" id="JAGFBS010000007">
    <property type="protein sequence ID" value="KAG6378189.1"/>
    <property type="molecule type" value="Genomic_DNA"/>
</dbReference>